<dbReference type="SUPFAM" id="SSF143422">
    <property type="entry name" value="Transposase IS200-like"/>
    <property type="match status" value="1"/>
</dbReference>
<reference evidence="3" key="1">
    <citation type="submission" date="2016-11" db="EMBL/GenBank/DDBJ databases">
        <authorList>
            <person name="Varghese N."/>
            <person name="Submissions S."/>
        </authorList>
    </citation>
    <scope>NUCLEOTIDE SEQUENCE [LARGE SCALE GENOMIC DNA]</scope>
    <source>
        <strain evidence="3">DSM 26134</strain>
    </source>
</reference>
<gene>
    <name evidence="2" type="ORF">SAMN04488028_10572</name>
</gene>
<dbReference type="SMART" id="SM01321">
    <property type="entry name" value="Y1_Tnp"/>
    <property type="match status" value="1"/>
</dbReference>
<dbReference type="AlphaFoldDB" id="A0A1M6SMI3"/>
<evidence type="ECO:0000259" key="1">
    <source>
        <dbReference type="SMART" id="SM01321"/>
    </source>
</evidence>
<organism evidence="2 3">
    <name type="scientific">Reichenbachiella agariperforans</name>
    <dbReference type="NCBI Taxonomy" id="156994"/>
    <lineage>
        <taxon>Bacteria</taxon>
        <taxon>Pseudomonadati</taxon>
        <taxon>Bacteroidota</taxon>
        <taxon>Cytophagia</taxon>
        <taxon>Cytophagales</taxon>
        <taxon>Reichenbachiellaceae</taxon>
        <taxon>Reichenbachiella</taxon>
    </lineage>
</organism>
<feature type="domain" description="Transposase IS200-like" evidence="1">
    <location>
        <begin position="9"/>
        <end position="139"/>
    </location>
</feature>
<dbReference type="PANTHER" id="PTHR34322">
    <property type="entry name" value="TRANSPOSASE, Y1_TNP DOMAIN-CONTAINING"/>
    <property type="match status" value="1"/>
</dbReference>
<dbReference type="GO" id="GO:0004803">
    <property type="term" value="F:transposase activity"/>
    <property type="evidence" value="ECO:0007669"/>
    <property type="project" value="InterPro"/>
</dbReference>
<name>A0A1M6SMI3_REIAG</name>
<dbReference type="Proteomes" id="UP000184474">
    <property type="component" value="Unassembled WGS sequence"/>
</dbReference>
<sequence length="202" mass="24146">MDTRTTQLAPESYYHIYNRGVNGQSVFFASKNYDYFLQQYARYVHPWVRTYAYCLLNNHFHLLIQVKSEEELSAVMLKDKDKPSYWHVSNGFSSFLQGYTRAINKHYDRTGPLFERPFKRIAVTNNAYFSQLIRYIHHNPVKHGFVTDHKEYPYSSYHAHLATTSTKLYRREVLDWFGGKENYASFHEETAVLPLDTDWFWE</sequence>
<evidence type="ECO:0000313" key="3">
    <source>
        <dbReference type="Proteomes" id="UP000184474"/>
    </source>
</evidence>
<dbReference type="EMBL" id="FRAA01000005">
    <property type="protein sequence ID" value="SHK45846.1"/>
    <property type="molecule type" value="Genomic_DNA"/>
</dbReference>
<dbReference type="GO" id="GO:0006313">
    <property type="term" value="P:DNA transposition"/>
    <property type="evidence" value="ECO:0007669"/>
    <property type="project" value="InterPro"/>
</dbReference>
<dbReference type="PANTHER" id="PTHR34322:SF2">
    <property type="entry name" value="TRANSPOSASE IS200-LIKE DOMAIN-CONTAINING PROTEIN"/>
    <property type="match status" value="1"/>
</dbReference>
<keyword evidence="3" id="KW-1185">Reference proteome</keyword>
<dbReference type="STRING" id="156994.SAMN04488028_10572"/>
<dbReference type="InterPro" id="IPR036515">
    <property type="entry name" value="Transposase_17_sf"/>
</dbReference>
<accession>A0A1M6SMI3</accession>
<evidence type="ECO:0000313" key="2">
    <source>
        <dbReference type="EMBL" id="SHK45846.1"/>
    </source>
</evidence>
<dbReference type="GO" id="GO:0003677">
    <property type="term" value="F:DNA binding"/>
    <property type="evidence" value="ECO:0007669"/>
    <property type="project" value="InterPro"/>
</dbReference>
<dbReference type="Gene3D" id="3.30.70.1290">
    <property type="entry name" value="Transposase IS200-like"/>
    <property type="match status" value="1"/>
</dbReference>
<dbReference type="InterPro" id="IPR002686">
    <property type="entry name" value="Transposase_17"/>
</dbReference>
<proteinExistence type="predicted"/>
<protein>
    <submittedName>
        <fullName evidence="2">Transposase IS200 like</fullName>
    </submittedName>
</protein>
<dbReference type="RefSeq" id="WP_073123120.1">
    <property type="nucleotide sequence ID" value="NZ_FRAA01000005.1"/>
</dbReference>